<organism evidence="3">
    <name type="scientific">Tetrahymena rostrata</name>
    <dbReference type="NCBI Taxonomy" id="5909"/>
    <lineage>
        <taxon>Eukaryota</taxon>
        <taxon>Sar</taxon>
        <taxon>Alveolata</taxon>
        <taxon>Ciliophora</taxon>
        <taxon>Intramacronucleata</taxon>
        <taxon>Oligohymenophorea</taxon>
        <taxon>Hymenostomatida</taxon>
        <taxon>Tetrahymenina</taxon>
        <taxon>Tetrahymenidae</taxon>
        <taxon>Tetrahymena</taxon>
    </lineage>
</organism>
<evidence type="ECO:0000313" key="3">
    <source>
        <dbReference type="EMBL" id="QGS65247.1"/>
    </source>
</evidence>
<accession>A0A650DE23</accession>
<protein>
    <submittedName>
        <fullName evidence="3">Ymf57</fullName>
    </submittedName>
</protein>
<keyword evidence="1" id="KW-1133">Transmembrane helix</keyword>
<keyword evidence="3" id="KW-0496">Mitochondrion</keyword>
<evidence type="ECO:0000256" key="1">
    <source>
        <dbReference type="SAM" id="Phobius"/>
    </source>
</evidence>
<dbReference type="EMBL" id="MN025427">
    <property type="protein sequence ID" value="QGS65247.1"/>
    <property type="molecule type" value="Genomic_DNA"/>
</dbReference>
<proteinExistence type="predicted"/>
<feature type="transmembrane region" description="Helical" evidence="1">
    <location>
        <begin position="36"/>
        <end position="54"/>
    </location>
</feature>
<dbReference type="EMBL" id="MG744346">
    <property type="protein sequence ID" value="QBI37871.1"/>
    <property type="molecule type" value="Genomic_DNA"/>
</dbReference>
<evidence type="ECO:0000313" key="2">
    <source>
        <dbReference type="EMBL" id="QBI37871.1"/>
    </source>
</evidence>
<reference evidence="2" key="1">
    <citation type="submission" date="2018-01" db="EMBL/GenBank/DDBJ databases">
        <title>Mitochondrial genome sequences of Tetrahymena rostrata.</title>
        <authorList>
            <person name="Billman-Jacobe H."/>
            <person name="Young N."/>
        </authorList>
    </citation>
    <scope>NUCLEOTIDE SEQUENCE</scope>
    <source>
        <strain evidence="2">TRAUS</strain>
    </source>
</reference>
<reference evidence="3" key="2">
    <citation type="submission" date="2019-06" db="EMBL/GenBank/DDBJ databases">
        <title>Mitochondrial genome of Tetrahymena rostrata TRAUS.</title>
        <authorList>
            <person name="Watt A.E."/>
            <person name="Billman-Jacobe H."/>
            <person name="Young N.D."/>
        </authorList>
    </citation>
    <scope>NUCLEOTIDE SEQUENCE</scope>
    <source>
        <strain evidence="3">TRAUS</strain>
    </source>
</reference>
<keyword evidence="1" id="KW-0812">Transmembrane</keyword>
<geneLocation type="mitochondrion" evidence="3"/>
<dbReference type="AlphaFoldDB" id="A0A650DE23"/>
<gene>
    <name evidence="3" type="primary">ymf57</name>
</gene>
<sequence>MLKNKLIKFKFFKFIQSGFYLDFIIKNFSEMFMRNIFIYSSIFFGEKFMIEYLTKKTIDSFIFNSNKINFLQLFESKYFIQIISLILYLIFITLFILLYI</sequence>
<keyword evidence="1" id="KW-0472">Membrane</keyword>
<name>A0A650DE23_TETRO</name>
<feature type="transmembrane region" description="Helical" evidence="1">
    <location>
        <begin position="78"/>
        <end position="99"/>
    </location>
</feature>